<feature type="compositionally biased region" description="Basic residues" evidence="1">
    <location>
        <begin position="29"/>
        <end position="39"/>
    </location>
</feature>
<feature type="compositionally biased region" description="Basic residues" evidence="1">
    <location>
        <begin position="1"/>
        <end position="21"/>
    </location>
</feature>
<feature type="compositionally biased region" description="Basic and acidic residues" evidence="1">
    <location>
        <begin position="143"/>
        <end position="154"/>
    </location>
</feature>
<evidence type="ECO:0000313" key="2">
    <source>
        <dbReference type="Ensembl" id="ENSFHEP00000001701.1"/>
    </source>
</evidence>
<feature type="compositionally biased region" description="Basic and acidic residues" evidence="1">
    <location>
        <begin position="241"/>
        <end position="250"/>
    </location>
</feature>
<dbReference type="Proteomes" id="UP000265000">
    <property type="component" value="Unplaced"/>
</dbReference>
<name>A0A3Q2NRI8_FUNHE</name>
<dbReference type="GeneTree" id="ENSGT00950000184386"/>
<keyword evidence="3" id="KW-1185">Reference proteome</keyword>
<reference evidence="2" key="2">
    <citation type="submission" date="2025-09" db="UniProtKB">
        <authorList>
            <consortium name="Ensembl"/>
        </authorList>
    </citation>
    <scope>IDENTIFICATION</scope>
</reference>
<feature type="compositionally biased region" description="Basic residues" evidence="1">
    <location>
        <begin position="231"/>
        <end position="240"/>
    </location>
</feature>
<feature type="region of interest" description="Disordered" evidence="1">
    <location>
        <begin position="1"/>
        <end position="78"/>
    </location>
</feature>
<dbReference type="AlphaFoldDB" id="A0A3Q2NRI8"/>
<dbReference type="STRING" id="8078.ENSFHEP00000001701"/>
<feature type="compositionally biased region" description="Basic and acidic residues" evidence="1">
    <location>
        <begin position="169"/>
        <end position="197"/>
    </location>
</feature>
<protein>
    <submittedName>
        <fullName evidence="2">Uncharacterized protein</fullName>
    </submittedName>
</protein>
<feature type="region of interest" description="Disordered" evidence="1">
    <location>
        <begin position="109"/>
        <end position="253"/>
    </location>
</feature>
<feature type="compositionally biased region" description="Basic and acidic residues" evidence="1">
    <location>
        <begin position="122"/>
        <end position="132"/>
    </location>
</feature>
<proteinExistence type="predicted"/>
<organism evidence="2 3">
    <name type="scientific">Fundulus heteroclitus</name>
    <name type="common">Killifish</name>
    <name type="synonym">Mummichog</name>
    <dbReference type="NCBI Taxonomy" id="8078"/>
    <lineage>
        <taxon>Eukaryota</taxon>
        <taxon>Metazoa</taxon>
        <taxon>Chordata</taxon>
        <taxon>Craniata</taxon>
        <taxon>Vertebrata</taxon>
        <taxon>Euteleostomi</taxon>
        <taxon>Actinopterygii</taxon>
        <taxon>Neopterygii</taxon>
        <taxon>Teleostei</taxon>
        <taxon>Neoteleostei</taxon>
        <taxon>Acanthomorphata</taxon>
        <taxon>Ovalentaria</taxon>
        <taxon>Atherinomorphae</taxon>
        <taxon>Cyprinodontiformes</taxon>
        <taxon>Fundulidae</taxon>
        <taxon>Fundulus</taxon>
    </lineage>
</organism>
<evidence type="ECO:0000256" key="1">
    <source>
        <dbReference type="SAM" id="MobiDB-lite"/>
    </source>
</evidence>
<reference evidence="2" key="1">
    <citation type="submission" date="2025-08" db="UniProtKB">
        <authorList>
            <consortium name="Ensembl"/>
        </authorList>
    </citation>
    <scope>IDENTIFICATION</scope>
</reference>
<accession>A0A3Q2NRI8</accession>
<feature type="compositionally biased region" description="Low complexity" evidence="1">
    <location>
        <begin position="42"/>
        <end position="58"/>
    </location>
</feature>
<dbReference type="Ensembl" id="ENSFHET00000013450.1">
    <property type="protein sequence ID" value="ENSFHEP00000001701.1"/>
    <property type="gene ID" value="ENSFHEG00000002442.1"/>
</dbReference>
<evidence type="ECO:0000313" key="3">
    <source>
        <dbReference type="Proteomes" id="UP000265000"/>
    </source>
</evidence>
<feature type="compositionally biased region" description="Basic residues" evidence="1">
    <location>
        <begin position="198"/>
        <end position="218"/>
    </location>
</feature>
<sequence length="263" mass="28853">GSLWSKHHKLKHCSKQKKHKHAAEEDKERKRKHQKHKHKEASSPAAAAAADVPFGAASNRKLESSPSSGNPSLDDRAVLEDLEKQRALIKAELDSQLMEGKVQSGMGLILQGCNSGSEEDGDGRFRNGEQRPRGSSGKLISPKGEKGGKSRRDSIAGSKSGSKRRSRNKSPDKPAKDPKPDKGTKSSKEAAAKDRSPPRRGPHSPARRRSASPRHRDAHHPSASTSDRTSKRSPPRRSPPRRREADRQDSPLRFVTALVLKCL</sequence>